<protein>
    <submittedName>
        <fullName evidence="2">Uncharacterized protein</fullName>
    </submittedName>
</protein>
<organism evidence="2 3">
    <name type="scientific">Peronospora belbahrii</name>
    <dbReference type="NCBI Taxonomy" id="622444"/>
    <lineage>
        <taxon>Eukaryota</taxon>
        <taxon>Sar</taxon>
        <taxon>Stramenopiles</taxon>
        <taxon>Oomycota</taxon>
        <taxon>Peronosporomycetes</taxon>
        <taxon>Peronosporales</taxon>
        <taxon>Peronosporaceae</taxon>
        <taxon>Peronospora</taxon>
    </lineage>
</organism>
<reference evidence="2" key="1">
    <citation type="submission" date="2021-11" db="EMBL/GenBank/DDBJ databases">
        <authorList>
            <person name="Islam A."/>
            <person name="Islam S."/>
            <person name="Flora M.S."/>
            <person name="Rahman M."/>
            <person name="Ziaur R.M."/>
            <person name="Epstein J.H."/>
            <person name="Hassan M."/>
            <person name="Klassen M."/>
            <person name="Woodard K."/>
            <person name="Webb A."/>
            <person name="Webby R.J."/>
            <person name="El Zowalaty M.E."/>
        </authorList>
    </citation>
    <scope>NUCLEOTIDE SEQUENCE</scope>
    <source>
        <strain evidence="2">Pbs3</strain>
    </source>
</reference>
<dbReference type="AlphaFoldDB" id="A0AAU9L4S2"/>
<comment type="caution">
    <text evidence="2">The sequence shown here is derived from an EMBL/GenBank/DDBJ whole genome shotgun (WGS) entry which is preliminary data.</text>
</comment>
<name>A0AAU9L4S2_9STRA</name>
<dbReference type="Proteomes" id="UP001160483">
    <property type="component" value="Unassembled WGS sequence"/>
</dbReference>
<evidence type="ECO:0000313" key="3">
    <source>
        <dbReference type="Proteomes" id="UP001160483"/>
    </source>
</evidence>
<feature type="compositionally biased region" description="Basic and acidic residues" evidence="1">
    <location>
        <begin position="186"/>
        <end position="203"/>
    </location>
</feature>
<dbReference type="EMBL" id="CAKKTJ010000331">
    <property type="protein sequence ID" value="CAH0481971.1"/>
    <property type="molecule type" value="Genomic_DNA"/>
</dbReference>
<feature type="region of interest" description="Disordered" evidence="1">
    <location>
        <begin position="134"/>
        <end position="203"/>
    </location>
</feature>
<accession>A0AAU9L4S2</accession>
<sequence length="293" mass="32290">MGKSSAEHHAITEEEFVKLEHVLNQTASDASACLKLLKKHLSEYDSRNGNHFSNTATSYLRNDMRSAKDTAAGLKHVAREMRHSGHRSKAELSSARNMMDATAKAMENLKMTGRNYDKANKQSKGIKGTIDVAMGGHHNHDTDDNKHGLLGKHGDQKHHDEHGGGLFGKKETEEHHHEGGILNSDNHTHHGEDGGGLFGKKETEGHHGLLHTQDKNGGGIIGSSETVETIVEKTIRDNFSLTALDHQLTAAEKSMSPSMMERAKEKMHDVKDKLMGDKTSHESHHSKPHMVNP</sequence>
<gene>
    <name evidence="2" type="ORF">PBS003_LOCUS8570</name>
</gene>
<proteinExistence type="predicted"/>
<evidence type="ECO:0000256" key="1">
    <source>
        <dbReference type="SAM" id="MobiDB-lite"/>
    </source>
</evidence>
<feature type="compositionally biased region" description="Basic and acidic residues" evidence="1">
    <location>
        <begin position="138"/>
        <end position="179"/>
    </location>
</feature>
<evidence type="ECO:0000313" key="2">
    <source>
        <dbReference type="EMBL" id="CAH0481971.1"/>
    </source>
</evidence>